<evidence type="ECO:0000256" key="1">
    <source>
        <dbReference type="SAM" id="Phobius"/>
    </source>
</evidence>
<proteinExistence type="predicted"/>
<comment type="caution">
    <text evidence="3">The sequence shown here is derived from an EMBL/GenBank/DDBJ whole genome shotgun (WGS) entry which is preliminary data.</text>
</comment>
<keyword evidence="2" id="KW-0732">Signal</keyword>
<feature type="transmembrane region" description="Helical" evidence="1">
    <location>
        <begin position="292"/>
        <end position="309"/>
    </location>
</feature>
<keyword evidence="1" id="KW-0472">Membrane</keyword>
<dbReference type="RefSeq" id="WP_161085000.1">
    <property type="nucleotide sequence ID" value="NZ_WWCX01000035.1"/>
</dbReference>
<dbReference type="EMBL" id="WWCX01000035">
    <property type="protein sequence ID" value="MYM95913.1"/>
    <property type="molecule type" value="Genomic_DNA"/>
</dbReference>
<dbReference type="AlphaFoldDB" id="A0A845GMX3"/>
<evidence type="ECO:0000313" key="4">
    <source>
        <dbReference type="Proteomes" id="UP000447355"/>
    </source>
</evidence>
<name>A0A845GMX3_9BURK</name>
<evidence type="ECO:0000313" key="3">
    <source>
        <dbReference type="EMBL" id="MYM95913.1"/>
    </source>
</evidence>
<sequence>MRRLIVLVSVAALVSGQCATAAGQVDDLAAARAANAYAHGQVNATNASAAVPGYTDKPPQAAYYGRSDLKALAETLRLQCALLPNDPVCQAQVAANAVANGPRPTIAASDPLVASAAAIARNPFGVASNLADFYSGCSTAGVCSPGVFCLGERCFDTTNKNDPDFAQAMTYMEAAREAGVYLDPATIRVFSGEDNRCRNRTLKNCCYADGAGAGFTNQSLFGAGSRLVYDVLMNADNRSFIKQGLGALYTSAGFSGSFTSYGVTVAVNGTALPAGSVTLFSGDSIAIAVDPYTLAIAVIIYVVLSMMSCSPEEGKLAMKEGAKLCHPIGTWCSNCIRILGKCVTCIEHTTSKCCFNSELARVVNEQGRAQLGIGWGGAERPQCQGFTVAQLQALDFSRMDLTEFYASIVPALPDLAALRASNSVRAGACYFGGGKC</sequence>
<gene>
    <name evidence="3" type="ORF">GTP90_18805</name>
</gene>
<organism evidence="3 4">
    <name type="scientific">Duganella vulcania</name>
    <dbReference type="NCBI Taxonomy" id="2692166"/>
    <lineage>
        <taxon>Bacteria</taxon>
        <taxon>Pseudomonadati</taxon>
        <taxon>Pseudomonadota</taxon>
        <taxon>Betaproteobacteria</taxon>
        <taxon>Burkholderiales</taxon>
        <taxon>Oxalobacteraceae</taxon>
        <taxon>Telluria group</taxon>
        <taxon>Duganella</taxon>
    </lineage>
</organism>
<keyword evidence="1" id="KW-1133">Transmembrane helix</keyword>
<feature type="chain" id="PRO_5032283569" evidence="2">
    <location>
        <begin position="22"/>
        <end position="436"/>
    </location>
</feature>
<dbReference type="Pfam" id="PF06986">
    <property type="entry name" value="F_T4SS_TraN"/>
    <property type="match status" value="2"/>
</dbReference>
<dbReference type="InterPro" id="IPR014121">
    <property type="entry name" value="TraN_Ftype"/>
</dbReference>
<dbReference type="Proteomes" id="UP000447355">
    <property type="component" value="Unassembled WGS sequence"/>
</dbReference>
<reference evidence="3" key="1">
    <citation type="submission" date="2019-12" db="EMBL/GenBank/DDBJ databases">
        <title>Novel species isolated from a subtropical stream in China.</title>
        <authorList>
            <person name="Lu H."/>
        </authorList>
    </citation>
    <scope>NUCLEOTIDE SEQUENCE [LARGE SCALE GENOMIC DNA]</scope>
    <source>
        <strain evidence="3">FT81W</strain>
    </source>
</reference>
<keyword evidence="1" id="KW-0812">Transmembrane</keyword>
<accession>A0A845GMX3</accession>
<protein>
    <submittedName>
        <fullName evidence="3">Conjugal transfer protein TraN</fullName>
    </submittedName>
</protein>
<evidence type="ECO:0000256" key="2">
    <source>
        <dbReference type="SAM" id="SignalP"/>
    </source>
</evidence>
<feature type="signal peptide" evidence="2">
    <location>
        <begin position="1"/>
        <end position="21"/>
    </location>
</feature>